<evidence type="ECO:0000259" key="9">
    <source>
        <dbReference type="PROSITE" id="PS52029"/>
    </source>
</evidence>
<keyword evidence="3" id="KW-0328">Glycosyltransferase</keyword>
<evidence type="ECO:0000256" key="3">
    <source>
        <dbReference type="ARBA" id="ARBA00022676"/>
    </source>
</evidence>
<evidence type="ECO:0000256" key="5">
    <source>
        <dbReference type="ARBA" id="ARBA00022801"/>
    </source>
</evidence>
<dbReference type="EMBL" id="CABR01000069">
    <property type="protein sequence ID" value="CBI10078.1"/>
    <property type="molecule type" value="Genomic_DNA"/>
</dbReference>
<dbReference type="GO" id="GO:0008360">
    <property type="term" value="P:regulation of cell shape"/>
    <property type="evidence" value="ECO:0007669"/>
    <property type="project" value="UniProtKB-KW"/>
</dbReference>
<comment type="caution">
    <text evidence="10">The sequence shown here is derived from an EMBL/GenBank/DDBJ whole genome shotgun (WGS) entry which is preliminary data.</text>
</comment>
<dbReference type="InterPro" id="IPR038063">
    <property type="entry name" value="Transpep_catalytic_dom"/>
</dbReference>
<organism evidence="10">
    <name type="scientific">mine drainage metagenome</name>
    <dbReference type="NCBI Taxonomy" id="410659"/>
    <lineage>
        <taxon>unclassified sequences</taxon>
        <taxon>metagenomes</taxon>
        <taxon>ecological metagenomes</taxon>
    </lineage>
</organism>
<dbReference type="GO" id="GO:0016757">
    <property type="term" value="F:glycosyltransferase activity"/>
    <property type="evidence" value="ECO:0007669"/>
    <property type="project" value="UniProtKB-KW"/>
</dbReference>
<evidence type="ECO:0000256" key="6">
    <source>
        <dbReference type="ARBA" id="ARBA00022960"/>
    </source>
</evidence>
<dbReference type="GO" id="GO:0018104">
    <property type="term" value="P:peptidoglycan-protein cross-linking"/>
    <property type="evidence" value="ECO:0007669"/>
    <property type="project" value="TreeGrafter"/>
</dbReference>
<keyword evidence="5" id="KW-0378">Hydrolase</keyword>
<dbReference type="PROSITE" id="PS52029">
    <property type="entry name" value="LD_TPASE"/>
    <property type="match status" value="1"/>
</dbReference>
<dbReference type="Pfam" id="PF03734">
    <property type="entry name" value="YkuD"/>
    <property type="match status" value="1"/>
</dbReference>
<dbReference type="SUPFAM" id="SSF141523">
    <property type="entry name" value="L,D-transpeptidase catalytic domain-like"/>
    <property type="match status" value="1"/>
</dbReference>
<dbReference type="GO" id="GO:0071972">
    <property type="term" value="F:peptidoglycan L,D-transpeptidase activity"/>
    <property type="evidence" value="ECO:0007669"/>
    <property type="project" value="TreeGrafter"/>
</dbReference>
<dbReference type="InterPro" id="IPR050979">
    <property type="entry name" value="LD-transpeptidase"/>
</dbReference>
<gene>
    <name evidence="10" type="ORF">CARN7_0839</name>
</gene>
<dbReference type="GO" id="GO:0071555">
    <property type="term" value="P:cell wall organization"/>
    <property type="evidence" value="ECO:0007669"/>
    <property type="project" value="UniProtKB-KW"/>
</dbReference>
<protein>
    <recommendedName>
        <fullName evidence="9">L,D-TPase catalytic domain-containing protein</fullName>
    </recommendedName>
</protein>
<evidence type="ECO:0000256" key="2">
    <source>
        <dbReference type="ARBA" id="ARBA00005992"/>
    </source>
</evidence>
<sequence>MSIRLVIHLAEQRLYGYDGTPQGVGRAVCDYPISSAALGTGQLKNSFKTPLGRHEITEKIGYDCPVNTVFRARQTTGVIWSPEWSAAHPETDWILTRILWLSGCEPGKNQGGDVDTHERYIYIHGTSEENLLGTPASHGCIRMGNQAIIELFNRVEVGTPVDILE</sequence>
<dbReference type="UniPathway" id="UPA00219"/>
<reference evidence="10" key="1">
    <citation type="submission" date="2009-10" db="EMBL/GenBank/DDBJ databases">
        <title>Diversity of trophic interactions inside an arsenic-rich microbial ecosystem.</title>
        <authorList>
            <person name="Bertin P.N."/>
            <person name="Heinrich-Salmeron A."/>
            <person name="Pelletier E."/>
            <person name="Goulhen-Chollet F."/>
            <person name="Arsene-Ploetze F."/>
            <person name="Gallien S."/>
            <person name="Calteau A."/>
            <person name="Vallenet D."/>
            <person name="Casiot C."/>
            <person name="Chane-Woon-Ming B."/>
            <person name="Giloteaux L."/>
            <person name="Barakat M."/>
            <person name="Bonnefoy V."/>
            <person name="Bruneel O."/>
            <person name="Chandler M."/>
            <person name="Cleiss J."/>
            <person name="Duran R."/>
            <person name="Elbaz-Poulichet F."/>
            <person name="Fonknechten N."/>
            <person name="Lauga B."/>
            <person name="Mornico D."/>
            <person name="Ortet P."/>
            <person name="Schaeffer C."/>
            <person name="Siguier P."/>
            <person name="Alexander Thil Smith A."/>
            <person name="Van Dorsselaer A."/>
            <person name="Weissenbach J."/>
            <person name="Medigue C."/>
            <person name="Le Paslier D."/>
        </authorList>
    </citation>
    <scope>NUCLEOTIDE SEQUENCE</scope>
</reference>
<evidence type="ECO:0000256" key="4">
    <source>
        <dbReference type="ARBA" id="ARBA00022679"/>
    </source>
</evidence>
<dbReference type="GO" id="GO:0005576">
    <property type="term" value="C:extracellular region"/>
    <property type="evidence" value="ECO:0007669"/>
    <property type="project" value="TreeGrafter"/>
</dbReference>
<proteinExistence type="inferred from homology"/>
<dbReference type="AlphaFoldDB" id="E6QS56"/>
<evidence type="ECO:0000256" key="7">
    <source>
        <dbReference type="ARBA" id="ARBA00022984"/>
    </source>
</evidence>
<keyword evidence="7" id="KW-0573">Peptidoglycan synthesis</keyword>
<evidence type="ECO:0000313" key="10">
    <source>
        <dbReference type="EMBL" id="CBI10078.1"/>
    </source>
</evidence>
<comment type="similarity">
    <text evidence="2">Belongs to the YkuD family.</text>
</comment>
<name>E6QS56_9ZZZZ</name>
<evidence type="ECO:0000256" key="8">
    <source>
        <dbReference type="ARBA" id="ARBA00023316"/>
    </source>
</evidence>
<dbReference type="Gene3D" id="2.40.440.10">
    <property type="entry name" value="L,D-transpeptidase catalytic domain-like"/>
    <property type="match status" value="1"/>
</dbReference>
<dbReference type="PANTHER" id="PTHR30582:SF24">
    <property type="entry name" value="L,D-TRANSPEPTIDASE ERFK_SRFK-RELATED"/>
    <property type="match status" value="1"/>
</dbReference>
<dbReference type="InterPro" id="IPR005490">
    <property type="entry name" value="LD_TPept_cat_dom"/>
</dbReference>
<comment type="pathway">
    <text evidence="1">Cell wall biogenesis; peptidoglycan biosynthesis.</text>
</comment>
<keyword evidence="6" id="KW-0133">Cell shape</keyword>
<dbReference type="CDD" id="cd16913">
    <property type="entry name" value="YkuD_like"/>
    <property type="match status" value="1"/>
</dbReference>
<feature type="domain" description="L,D-TPase catalytic" evidence="9">
    <location>
        <begin position="3"/>
        <end position="164"/>
    </location>
</feature>
<evidence type="ECO:0000256" key="1">
    <source>
        <dbReference type="ARBA" id="ARBA00004752"/>
    </source>
</evidence>
<dbReference type="PANTHER" id="PTHR30582">
    <property type="entry name" value="L,D-TRANSPEPTIDASE"/>
    <property type="match status" value="1"/>
</dbReference>
<keyword evidence="8" id="KW-0961">Cell wall biogenesis/degradation</keyword>
<accession>E6QS56</accession>
<keyword evidence="4" id="KW-0808">Transferase</keyword>